<protein>
    <recommendedName>
        <fullName evidence="4">Phage holin family protein</fullName>
    </recommendedName>
</protein>
<proteinExistence type="predicted"/>
<feature type="transmembrane region" description="Helical" evidence="1">
    <location>
        <begin position="55"/>
        <end position="78"/>
    </location>
</feature>
<evidence type="ECO:0000313" key="2">
    <source>
        <dbReference type="EMBL" id="MCK1783456.1"/>
    </source>
</evidence>
<reference evidence="2 3" key="1">
    <citation type="submission" date="2022-02" db="EMBL/GenBank/DDBJ databases">
        <title>Comparative genomics of the first Antarctic Pseudomonas spp. capable of biotransforming 2,4,6-Trinitrotoluene.</title>
        <authorList>
            <person name="Cabrera M.A."/>
            <person name="Marquez S.L."/>
            <person name="Perez-Donoso J.M."/>
        </authorList>
    </citation>
    <scope>NUCLEOTIDE SEQUENCE [LARGE SCALE GENOMIC DNA]</scope>
    <source>
        <strain evidence="2 3">TNT11</strain>
    </source>
</reference>
<keyword evidence="1" id="KW-0812">Transmembrane</keyword>
<sequence length="114" mass="12305">MSLQTLSTAFVSIIAIWATWCVLSHKVRDGIVGKIIYAAIAVSGFAIATRGETVLLSPSAAGVTFHGALALAGLRHWFVANHWPRVKAWLCRTLNCERCLSCDKAPGGIDRRGK</sequence>
<accession>A0ABT0ECL1</accession>
<name>A0ABT0ECL1_9PSED</name>
<dbReference type="EMBL" id="JAKNRV010000014">
    <property type="protein sequence ID" value="MCK1783456.1"/>
    <property type="molecule type" value="Genomic_DNA"/>
</dbReference>
<keyword evidence="1" id="KW-1133">Transmembrane helix</keyword>
<evidence type="ECO:0000313" key="3">
    <source>
        <dbReference type="Proteomes" id="UP001317085"/>
    </source>
</evidence>
<evidence type="ECO:0000256" key="1">
    <source>
        <dbReference type="SAM" id="Phobius"/>
    </source>
</evidence>
<keyword evidence="1" id="KW-0472">Membrane</keyword>
<dbReference type="Proteomes" id="UP001317085">
    <property type="component" value="Unassembled WGS sequence"/>
</dbReference>
<feature type="transmembrane region" description="Helical" evidence="1">
    <location>
        <begin position="6"/>
        <end position="24"/>
    </location>
</feature>
<comment type="caution">
    <text evidence="2">The sequence shown here is derived from an EMBL/GenBank/DDBJ whole genome shotgun (WGS) entry which is preliminary data.</text>
</comment>
<keyword evidence="3" id="KW-1185">Reference proteome</keyword>
<organism evidence="2 3">
    <name type="scientific">Pseudomonas emilianonis</name>
    <dbReference type="NCBI Taxonomy" id="2915812"/>
    <lineage>
        <taxon>Bacteria</taxon>
        <taxon>Pseudomonadati</taxon>
        <taxon>Pseudomonadota</taxon>
        <taxon>Gammaproteobacteria</taxon>
        <taxon>Pseudomonadales</taxon>
        <taxon>Pseudomonadaceae</taxon>
        <taxon>Pseudomonas</taxon>
    </lineage>
</organism>
<gene>
    <name evidence="2" type="ORF">L9Z73_03485</name>
</gene>
<dbReference type="RefSeq" id="WP_134939314.1">
    <property type="nucleotide sequence ID" value="NZ_JAKNRV010000014.1"/>
</dbReference>
<evidence type="ECO:0008006" key="4">
    <source>
        <dbReference type="Google" id="ProtNLM"/>
    </source>
</evidence>
<feature type="transmembrane region" description="Helical" evidence="1">
    <location>
        <begin position="31"/>
        <end position="49"/>
    </location>
</feature>